<feature type="transmembrane region" description="Helical" evidence="6">
    <location>
        <begin position="135"/>
        <end position="152"/>
    </location>
</feature>
<keyword evidence="2" id="KW-0813">Transport</keyword>
<evidence type="ECO:0000313" key="7">
    <source>
        <dbReference type="EMBL" id="KXS19094.1"/>
    </source>
</evidence>
<feature type="transmembrane region" description="Helical" evidence="6">
    <location>
        <begin position="90"/>
        <end position="123"/>
    </location>
</feature>
<dbReference type="InterPro" id="IPR002293">
    <property type="entry name" value="AA/rel_permease1"/>
</dbReference>
<gene>
    <name evidence="7" type="ORF">M427DRAFT_29087</name>
</gene>
<evidence type="ECO:0000256" key="3">
    <source>
        <dbReference type="ARBA" id="ARBA00022692"/>
    </source>
</evidence>
<evidence type="ECO:0000256" key="6">
    <source>
        <dbReference type="SAM" id="Phobius"/>
    </source>
</evidence>
<proteinExistence type="predicted"/>
<comment type="subcellular location">
    <subcellularLocation>
        <location evidence="1">Membrane</location>
        <topology evidence="1">Multi-pass membrane protein</topology>
    </subcellularLocation>
</comment>
<dbReference type="GO" id="GO:0016020">
    <property type="term" value="C:membrane"/>
    <property type="evidence" value="ECO:0007669"/>
    <property type="project" value="UniProtKB-SubCell"/>
</dbReference>
<keyword evidence="4 6" id="KW-1133">Transmembrane helix</keyword>
<dbReference type="EMBL" id="KQ965739">
    <property type="protein sequence ID" value="KXS19094.1"/>
    <property type="molecule type" value="Genomic_DNA"/>
</dbReference>
<feature type="transmembrane region" description="Helical" evidence="6">
    <location>
        <begin position="44"/>
        <end position="69"/>
    </location>
</feature>
<sequence>MAEFTRGFSFIHNFGISLSHISIIAAVAALYTFALGYGGPAGAVWGWIIVSLLSLCVGSAMAEICSAYPTAGGLYYWSSKLGGDLYGPTFAWFTGWFNLIGDVASCGSGAVVISQAIFTIVLVKNPDFEVTSWKLSLLAIGISFTWIGLNFHPTLIKRSLEASVIVHTVGLLLMLICIGGLTPNRQTAAFVFTELANVYSGQDSQGFSFLLSFLMPAWTFIGYDASAHVSEETQGAYKEAPRGIFLSVLTSAILGLVLVLVMTFSIVDFDTLLASPYPAPIMQMFLDSTQQNEALACIMMAIVGAAAYFACLSIVCANSRMIYAFSRDQAFGTVVSKALYYTSPTTKLPVHAICLSTFLADLIIAIGFGSSVALQVAASIGTVGMMTAYALPIFCRLTFARKVFKKGEFHLGPLSEIIGWIAVIWSAFLFVLLCLPYTYPITSLNFNYASVLIGGYSVIVGTVWFFSAKSWFKGPVPYVSEDEIKEMEGVMADEAEKSTAL</sequence>
<dbReference type="PANTHER" id="PTHR45649">
    <property type="entry name" value="AMINO-ACID PERMEASE BAT1"/>
    <property type="match status" value="1"/>
</dbReference>
<dbReference type="GO" id="GO:0022857">
    <property type="term" value="F:transmembrane transporter activity"/>
    <property type="evidence" value="ECO:0007669"/>
    <property type="project" value="InterPro"/>
</dbReference>
<feature type="transmembrane region" description="Helical" evidence="6">
    <location>
        <begin position="445"/>
        <end position="466"/>
    </location>
</feature>
<evidence type="ECO:0000256" key="4">
    <source>
        <dbReference type="ARBA" id="ARBA00022989"/>
    </source>
</evidence>
<dbReference type="Proteomes" id="UP000070544">
    <property type="component" value="Unassembled WGS sequence"/>
</dbReference>
<dbReference type="GO" id="GO:0006865">
    <property type="term" value="P:amino acid transport"/>
    <property type="evidence" value="ECO:0007669"/>
    <property type="project" value="InterPro"/>
</dbReference>
<protein>
    <submittedName>
        <fullName evidence="7">Amino acid transporter</fullName>
    </submittedName>
</protein>
<evidence type="ECO:0000256" key="1">
    <source>
        <dbReference type="ARBA" id="ARBA00004141"/>
    </source>
</evidence>
<dbReference type="PIRSF" id="PIRSF006060">
    <property type="entry name" value="AA_transporter"/>
    <property type="match status" value="1"/>
</dbReference>
<evidence type="ECO:0000256" key="2">
    <source>
        <dbReference type="ARBA" id="ARBA00022448"/>
    </source>
</evidence>
<evidence type="ECO:0000256" key="5">
    <source>
        <dbReference type="ARBA" id="ARBA00023136"/>
    </source>
</evidence>
<dbReference type="Gene3D" id="1.20.1740.10">
    <property type="entry name" value="Amino acid/polyamine transporter I"/>
    <property type="match status" value="1"/>
</dbReference>
<keyword evidence="8" id="KW-1185">Reference proteome</keyword>
<feature type="transmembrane region" description="Helical" evidence="6">
    <location>
        <begin position="417"/>
        <end position="439"/>
    </location>
</feature>
<reference evidence="7 8" key="1">
    <citation type="journal article" date="2015" name="Genome Biol. Evol.">
        <title>Phylogenomic analyses indicate that early fungi evolved digesting cell walls of algal ancestors of land plants.</title>
        <authorList>
            <person name="Chang Y."/>
            <person name="Wang S."/>
            <person name="Sekimoto S."/>
            <person name="Aerts A.L."/>
            <person name="Choi C."/>
            <person name="Clum A."/>
            <person name="LaButti K.M."/>
            <person name="Lindquist E.A."/>
            <person name="Yee Ngan C."/>
            <person name="Ohm R.A."/>
            <person name="Salamov A.A."/>
            <person name="Grigoriev I.V."/>
            <person name="Spatafora J.W."/>
            <person name="Berbee M.L."/>
        </authorList>
    </citation>
    <scope>NUCLEOTIDE SEQUENCE [LARGE SCALE GENOMIC DNA]</scope>
    <source>
        <strain evidence="7 8">JEL478</strain>
    </source>
</reference>
<dbReference type="OrthoDB" id="10054429at2759"/>
<dbReference type="PROSITE" id="PS00218">
    <property type="entry name" value="AMINO_ACID_PERMEASE_1"/>
    <property type="match status" value="1"/>
</dbReference>
<keyword evidence="3 6" id="KW-0812">Transmembrane</keyword>
<evidence type="ECO:0000313" key="8">
    <source>
        <dbReference type="Proteomes" id="UP000070544"/>
    </source>
</evidence>
<feature type="transmembrane region" description="Helical" evidence="6">
    <location>
        <begin position="244"/>
        <end position="267"/>
    </location>
</feature>
<name>A0A139AR09_GONPJ</name>
<feature type="transmembrane region" description="Helical" evidence="6">
    <location>
        <begin position="164"/>
        <end position="184"/>
    </location>
</feature>
<dbReference type="STRING" id="1344416.A0A139AR09"/>
<dbReference type="PANTHER" id="PTHR45649:SF26">
    <property type="entry name" value="OS04G0435100 PROTEIN"/>
    <property type="match status" value="1"/>
</dbReference>
<dbReference type="Pfam" id="PF13520">
    <property type="entry name" value="AA_permease_2"/>
    <property type="match status" value="1"/>
</dbReference>
<dbReference type="AlphaFoldDB" id="A0A139AR09"/>
<organism evidence="7 8">
    <name type="scientific">Gonapodya prolifera (strain JEL478)</name>
    <name type="common">Monoblepharis prolifera</name>
    <dbReference type="NCBI Taxonomy" id="1344416"/>
    <lineage>
        <taxon>Eukaryota</taxon>
        <taxon>Fungi</taxon>
        <taxon>Fungi incertae sedis</taxon>
        <taxon>Chytridiomycota</taxon>
        <taxon>Chytridiomycota incertae sedis</taxon>
        <taxon>Monoblepharidomycetes</taxon>
        <taxon>Monoblepharidales</taxon>
        <taxon>Gonapodyaceae</taxon>
        <taxon>Gonapodya</taxon>
    </lineage>
</organism>
<accession>A0A139AR09</accession>
<feature type="transmembrane region" description="Helical" evidence="6">
    <location>
        <begin position="294"/>
        <end position="317"/>
    </location>
</feature>
<keyword evidence="5 6" id="KW-0472">Membrane</keyword>
<feature type="transmembrane region" description="Helical" evidence="6">
    <location>
        <begin position="21"/>
        <end position="38"/>
    </location>
</feature>
<dbReference type="InterPro" id="IPR004840">
    <property type="entry name" value="Amino_acid_permease_CS"/>
</dbReference>